<dbReference type="Pfam" id="PF18758">
    <property type="entry name" value="KDZ"/>
    <property type="match status" value="1"/>
</dbReference>
<keyword evidence="4" id="KW-1185">Reference proteome</keyword>
<evidence type="ECO:0000256" key="1">
    <source>
        <dbReference type="SAM" id="MobiDB-lite"/>
    </source>
</evidence>
<feature type="compositionally biased region" description="Acidic residues" evidence="1">
    <location>
        <begin position="1023"/>
        <end position="1048"/>
    </location>
</feature>
<dbReference type="AlphaFoldDB" id="A0AAD6WY74"/>
<dbReference type="Proteomes" id="UP001218188">
    <property type="component" value="Unassembled WGS sequence"/>
</dbReference>
<organism evidence="3 4">
    <name type="scientific">Mycena alexandri</name>
    <dbReference type="NCBI Taxonomy" id="1745969"/>
    <lineage>
        <taxon>Eukaryota</taxon>
        <taxon>Fungi</taxon>
        <taxon>Dikarya</taxon>
        <taxon>Basidiomycota</taxon>
        <taxon>Agaricomycotina</taxon>
        <taxon>Agaricomycetes</taxon>
        <taxon>Agaricomycetidae</taxon>
        <taxon>Agaricales</taxon>
        <taxon>Marasmiineae</taxon>
        <taxon>Mycenaceae</taxon>
        <taxon>Mycena</taxon>
    </lineage>
</organism>
<accession>A0AAD6WY74</accession>
<sequence>MGDLSLPVEDISPEDVAAEAAAARKKKRNENSVRDSNQGRYAVLTYFQKFPLKTWIEYRGEYLDEMLRLEGRGGVVSWATCASCGQDNPTFRCAHQLCLGPELFCQGCIVSKHAFLPTHLVEEWNDEYFERRTLYELGLVMQLGHPPGYACPTANPANKDFVIIDLTGIHYVRLNFCECDARIQHRQQLMRVRLWPATVKNPQTCATFAVVRMFQIMNCLGKISAHDFVRTLELLTNNNGLNPPPVRAIFFFFLHIVRQYRMTQMMKRAGRGHAESGVHGTAQGELALRCRACPQDGRNLPDGWNSINWAEMPEDLSYKYFLFLAQDCNFRLINRAVSTASNDPIVGDGLGYFVNHEQYTKYLRAHVSEEEISSCSGFQAMFLANKKRVKGLRTTGVGGVTCARHNMWRPNGIGDLQLGERYSNMDFILFSALLNTIIFYLILSYDIACQYGKKFWERMRKMPEEYNKYKIDVAEDRVWFKVPNFHLPPHKRPCHSPFSFHWMWGAGRTHGETVEQNWEFTNGAAASTKMMGLGSRHATLEDLFGFHNWQRLVAWRGIFTKRMRDNVREGQVHRDAFEAFNEALEEKIPELVAKWKQWVHVWESKQHTDATESPFEVQEKVTTMKDIRLKLAKEELVTSGEGVEVEREDTPSTFILMGLEVEESQRHLAIDVKAIATPTSLQEVEFLKRRTAISKRIRAFRRLQRMYMLNVRKYLTPSQRALWDTDDDRDAEAVRLFLPSDIADKAKRAKACAEGLPEVESSLREGEAHDALETLRQGLRVRTMTNRFRLRHFTGQRALTRGQGVLRQNNVRIHKAKLRYRYARNALSRLRGNGEWERVLQILQDSDVRALNERAVTEEELAQRQTVHDLRDVEEGAITEYGVVALGEGRRSLSWIWYTSKAEDPTEIELVEALRVEWCKVYARMRRWHEDVVLVEEEMRCTIQYGYWQAGEWLQRSVARVGLVDEVLQEGVKAYALEQVHREARTCDQLKQRWAPWREHGERYLARQTVPSEILVAPIEEQRPEDEEDDEEDEGRPDYEDEEEDAVE</sequence>
<dbReference type="EMBL" id="JARJCM010000152">
    <property type="protein sequence ID" value="KAJ7025494.1"/>
    <property type="molecule type" value="Genomic_DNA"/>
</dbReference>
<gene>
    <name evidence="3" type="ORF">C8F04DRAFT_967694</name>
</gene>
<name>A0AAD6WY74_9AGAR</name>
<dbReference type="InterPro" id="IPR041457">
    <property type="entry name" value="CxC2_KDZ-assoc"/>
</dbReference>
<protein>
    <recommendedName>
        <fullName evidence="2">CxC2-like cysteine cluster KDZ transposase-associated domain-containing protein</fullName>
    </recommendedName>
</protein>
<proteinExistence type="predicted"/>
<dbReference type="InterPro" id="IPR040521">
    <property type="entry name" value="KDZ"/>
</dbReference>
<evidence type="ECO:0000313" key="3">
    <source>
        <dbReference type="EMBL" id="KAJ7025494.1"/>
    </source>
</evidence>
<feature type="region of interest" description="Disordered" evidence="1">
    <location>
        <begin position="1013"/>
        <end position="1048"/>
    </location>
</feature>
<evidence type="ECO:0000259" key="2">
    <source>
        <dbReference type="Pfam" id="PF18803"/>
    </source>
</evidence>
<dbReference type="Pfam" id="PF18803">
    <property type="entry name" value="CxC2"/>
    <property type="match status" value="1"/>
</dbReference>
<evidence type="ECO:0000313" key="4">
    <source>
        <dbReference type="Proteomes" id="UP001218188"/>
    </source>
</evidence>
<reference evidence="3" key="1">
    <citation type="submission" date="2023-03" db="EMBL/GenBank/DDBJ databases">
        <title>Massive genome expansion in bonnet fungi (Mycena s.s.) driven by repeated elements and novel gene families across ecological guilds.</title>
        <authorList>
            <consortium name="Lawrence Berkeley National Laboratory"/>
            <person name="Harder C.B."/>
            <person name="Miyauchi S."/>
            <person name="Viragh M."/>
            <person name="Kuo A."/>
            <person name="Thoen E."/>
            <person name="Andreopoulos B."/>
            <person name="Lu D."/>
            <person name="Skrede I."/>
            <person name="Drula E."/>
            <person name="Henrissat B."/>
            <person name="Morin E."/>
            <person name="Kohler A."/>
            <person name="Barry K."/>
            <person name="LaButti K."/>
            <person name="Morin E."/>
            <person name="Salamov A."/>
            <person name="Lipzen A."/>
            <person name="Mereny Z."/>
            <person name="Hegedus B."/>
            <person name="Baldrian P."/>
            <person name="Stursova M."/>
            <person name="Weitz H."/>
            <person name="Taylor A."/>
            <person name="Grigoriev I.V."/>
            <person name="Nagy L.G."/>
            <person name="Martin F."/>
            <person name="Kauserud H."/>
        </authorList>
    </citation>
    <scope>NUCLEOTIDE SEQUENCE</scope>
    <source>
        <strain evidence="3">CBHHK200</strain>
    </source>
</reference>
<comment type="caution">
    <text evidence="3">The sequence shown here is derived from an EMBL/GenBank/DDBJ whole genome shotgun (WGS) entry which is preliminary data.</text>
</comment>
<feature type="domain" description="CxC2-like cysteine cluster KDZ transposase-associated" evidence="2">
    <location>
        <begin position="134"/>
        <end position="240"/>
    </location>
</feature>